<dbReference type="PANTHER" id="PTHR43349:SF40">
    <property type="entry name" value="PHENYLCOUMARAN BENZYLIC ETHER REDUCTASE-LIKE PROTEIN FI1"/>
    <property type="match status" value="1"/>
</dbReference>
<name>A0A8K0GWU9_9ROSA</name>
<sequence>MAQKNKILVIGANGYIIKFVVEVSAKAGHPTFALVGDTTVSDSEKPKLIDSFKSSRVTTLQGRHPSAKQSRPLAIWLRGAFFVYREGISRPNG</sequence>
<evidence type="ECO:0000313" key="3">
    <source>
        <dbReference type="Proteomes" id="UP000796880"/>
    </source>
</evidence>
<dbReference type="GO" id="GO:0009807">
    <property type="term" value="P:lignan biosynthetic process"/>
    <property type="evidence" value="ECO:0007669"/>
    <property type="project" value="UniProtKB-ARBA"/>
</dbReference>
<dbReference type="InterPro" id="IPR036291">
    <property type="entry name" value="NAD(P)-bd_dom_sf"/>
</dbReference>
<organism evidence="2 3">
    <name type="scientific">Rhamnella rubrinervis</name>
    <dbReference type="NCBI Taxonomy" id="2594499"/>
    <lineage>
        <taxon>Eukaryota</taxon>
        <taxon>Viridiplantae</taxon>
        <taxon>Streptophyta</taxon>
        <taxon>Embryophyta</taxon>
        <taxon>Tracheophyta</taxon>
        <taxon>Spermatophyta</taxon>
        <taxon>Magnoliopsida</taxon>
        <taxon>eudicotyledons</taxon>
        <taxon>Gunneridae</taxon>
        <taxon>Pentapetalae</taxon>
        <taxon>rosids</taxon>
        <taxon>fabids</taxon>
        <taxon>Rosales</taxon>
        <taxon>Rhamnaceae</taxon>
        <taxon>rhamnoid group</taxon>
        <taxon>Rhamneae</taxon>
        <taxon>Rhamnella</taxon>
    </lineage>
</organism>
<dbReference type="InterPro" id="IPR008030">
    <property type="entry name" value="NmrA-like"/>
</dbReference>
<evidence type="ECO:0000259" key="1">
    <source>
        <dbReference type="Pfam" id="PF05368"/>
    </source>
</evidence>
<protein>
    <recommendedName>
        <fullName evidence="1">NmrA-like domain-containing protein</fullName>
    </recommendedName>
</protein>
<evidence type="ECO:0000313" key="2">
    <source>
        <dbReference type="EMBL" id="KAF3441086.1"/>
    </source>
</evidence>
<dbReference type="Proteomes" id="UP000796880">
    <property type="component" value="Unassembled WGS sequence"/>
</dbReference>
<reference evidence="2" key="1">
    <citation type="submission" date="2020-03" db="EMBL/GenBank/DDBJ databases">
        <title>A high-quality chromosome-level genome assembly of a woody plant with both climbing and erect habits, Rhamnella rubrinervis.</title>
        <authorList>
            <person name="Lu Z."/>
            <person name="Yang Y."/>
            <person name="Zhu X."/>
            <person name="Sun Y."/>
        </authorList>
    </citation>
    <scope>NUCLEOTIDE SEQUENCE</scope>
    <source>
        <strain evidence="2">BYM</strain>
        <tissue evidence="2">Leaf</tissue>
    </source>
</reference>
<dbReference type="Pfam" id="PF05368">
    <property type="entry name" value="NmrA"/>
    <property type="match status" value="1"/>
</dbReference>
<dbReference type="InterPro" id="IPR050608">
    <property type="entry name" value="NmrA-type/Isoflavone_red_sf"/>
</dbReference>
<accession>A0A8K0GWU9</accession>
<gene>
    <name evidence="2" type="ORF">FNV43_RR19372</name>
</gene>
<feature type="domain" description="NmrA-like" evidence="1">
    <location>
        <begin position="3"/>
        <end position="66"/>
    </location>
</feature>
<dbReference type="OrthoDB" id="419598at2759"/>
<dbReference type="AlphaFoldDB" id="A0A8K0GWU9"/>
<proteinExistence type="predicted"/>
<keyword evidence="3" id="KW-1185">Reference proteome</keyword>
<dbReference type="PANTHER" id="PTHR43349">
    <property type="entry name" value="PINORESINOL REDUCTASE-RELATED"/>
    <property type="match status" value="1"/>
</dbReference>
<dbReference type="EMBL" id="VOIH02000008">
    <property type="protein sequence ID" value="KAF3441086.1"/>
    <property type="molecule type" value="Genomic_DNA"/>
</dbReference>
<dbReference type="SUPFAM" id="SSF51735">
    <property type="entry name" value="NAD(P)-binding Rossmann-fold domains"/>
    <property type="match status" value="1"/>
</dbReference>
<comment type="caution">
    <text evidence="2">The sequence shown here is derived from an EMBL/GenBank/DDBJ whole genome shotgun (WGS) entry which is preliminary data.</text>
</comment>
<dbReference type="Gene3D" id="3.40.50.720">
    <property type="entry name" value="NAD(P)-binding Rossmann-like Domain"/>
    <property type="match status" value="1"/>
</dbReference>